<dbReference type="InterPro" id="IPR048406">
    <property type="entry name" value="GldM_Ig-like-2"/>
</dbReference>
<evidence type="ECO:0000313" key="6">
    <source>
        <dbReference type="Proteomes" id="UP001168528"/>
    </source>
</evidence>
<proteinExistence type="predicted"/>
<organism evidence="5 6">
    <name type="scientific">Rhodocytophaga aerolata</name>
    <dbReference type="NCBI Taxonomy" id="455078"/>
    <lineage>
        <taxon>Bacteria</taxon>
        <taxon>Pseudomonadati</taxon>
        <taxon>Bacteroidota</taxon>
        <taxon>Cytophagia</taxon>
        <taxon>Cytophagales</taxon>
        <taxon>Rhodocytophagaceae</taxon>
        <taxon>Rhodocytophaga</taxon>
    </lineage>
</organism>
<feature type="domain" description="Gliding motility-associated protein GldM second immunoglobulin-like" evidence="4">
    <location>
        <begin position="328"/>
        <end position="407"/>
    </location>
</feature>
<keyword evidence="6" id="KW-1185">Reference proteome</keyword>
<feature type="domain" description="Gliding motility-associated protein GldM first immunoglobulin-like" evidence="3">
    <location>
        <begin position="225"/>
        <end position="326"/>
    </location>
</feature>
<reference evidence="5" key="1">
    <citation type="submission" date="2023-07" db="EMBL/GenBank/DDBJ databases">
        <title>The genome sequence of Rhodocytophaga aerolata KACC 12507.</title>
        <authorList>
            <person name="Zhang X."/>
        </authorList>
    </citation>
    <scope>NUCLEOTIDE SEQUENCE</scope>
    <source>
        <strain evidence="5">KACC 12507</strain>
    </source>
</reference>
<sequence length="530" mass="56519">MAGGKETPRQKMIGMMYLVLTALLALQVSSEIINKFDLINKSLEGAFSDARAANDLRIAGIQKAVTEDPSQKNKNLLSKAESVKAKTAEMIAYIEGVKQEMVKAADGIKEDGTYANPSAETQMESLMVGPNKNGKAYEVKERLNKFAAELSQLSGTQIPPLALDAKDVPALAKDPAQRNKDFAELNFAQTPMVAGLAVLSQKQNEISRYESAILAKIAEDVNAVAVKLDKIVAMVRPEAKVVAAGTKYKAEMFLAASSSNITPTMSYNGQNIPVSNGMGTVEFVAQGGNYDKDGNLKKTWTGQIRIPKQGGGDTTFTHTEEYIVAKPVIQIQSASVQALYVNCGNELKVSVPALGATYSPVFSGAGANFIQGANKGDVTVVPTGINDVTLNVSSNGNMIGSEKFKVRPVPRPTVAAFANAKEIDLKLGAAAPYPNKLELRALAEEGFRSFLPKDAQFRVASFDVFLVKGKRASPAVASSGNVANIGSLISQAQPGDRLLVQIKSVQRMNFKGQIVESAPAGSNYINIPLQ</sequence>
<dbReference type="InterPro" id="IPR022720">
    <property type="entry name" value="Motility-assoc_prot_GldM_N"/>
</dbReference>
<dbReference type="InterPro" id="IPR022719">
    <property type="entry name" value="Motility-assoc_prot_GldM_C"/>
</dbReference>
<evidence type="ECO:0000313" key="5">
    <source>
        <dbReference type="EMBL" id="MDO1448599.1"/>
    </source>
</evidence>
<feature type="domain" description="Gliding motility-associated protein GldM N-terminal" evidence="2">
    <location>
        <begin position="31"/>
        <end position="218"/>
    </location>
</feature>
<protein>
    <submittedName>
        <fullName evidence="5">Gliding motility protein GldM</fullName>
    </submittedName>
</protein>
<evidence type="ECO:0000259" key="1">
    <source>
        <dbReference type="Pfam" id="PF12080"/>
    </source>
</evidence>
<dbReference type="NCBIfam" id="TIGR03517">
    <property type="entry name" value="GldM_gliding"/>
    <property type="match status" value="1"/>
</dbReference>
<comment type="caution">
    <text evidence="5">The sequence shown here is derived from an EMBL/GenBank/DDBJ whole genome shotgun (WGS) entry which is preliminary data.</text>
</comment>
<evidence type="ECO:0000259" key="2">
    <source>
        <dbReference type="Pfam" id="PF12081"/>
    </source>
</evidence>
<name>A0ABT8RBB6_9BACT</name>
<dbReference type="Pfam" id="PF21602">
    <property type="entry name" value="GldM_3rd"/>
    <property type="match status" value="1"/>
</dbReference>
<dbReference type="EMBL" id="JAUKPO010000012">
    <property type="protein sequence ID" value="MDO1448599.1"/>
    <property type="molecule type" value="Genomic_DNA"/>
</dbReference>
<dbReference type="Proteomes" id="UP001168528">
    <property type="component" value="Unassembled WGS sequence"/>
</dbReference>
<dbReference type="Pfam" id="PF21601">
    <property type="entry name" value="GldM_2nd"/>
    <property type="match status" value="1"/>
</dbReference>
<evidence type="ECO:0000259" key="4">
    <source>
        <dbReference type="Pfam" id="PF21602"/>
    </source>
</evidence>
<dbReference type="Pfam" id="PF12080">
    <property type="entry name" value="GldM_4th"/>
    <property type="match status" value="1"/>
</dbReference>
<dbReference type="RefSeq" id="WP_302039400.1">
    <property type="nucleotide sequence ID" value="NZ_JAUKPO010000012.1"/>
</dbReference>
<accession>A0ABT8RBB6</accession>
<gene>
    <name evidence="5" type="primary">gldM</name>
    <name evidence="5" type="ORF">Q0590_20145</name>
</gene>
<dbReference type="InterPro" id="IPR019859">
    <property type="entry name" value="Motility-assoc_prot_GldM"/>
</dbReference>
<evidence type="ECO:0000259" key="3">
    <source>
        <dbReference type="Pfam" id="PF21601"/>
    </source>
</evidence>
<dbReference type="InterPro" id="IPR048405">
    <property type="entry name" value="GldM_Ig-like-1"/>
</dbReference>
<dbReference type="Pfam" id="PF12081">
    <property type="entry name" value="GldM_1st"/>
    <property type="match status" value="1"/>
</dbReference>
<feature type="domain" description="Gliding motility-associated protein GldM C-terminal" evidence="1">
    <location>
        <begin position="410"/>
        <end position="518"/>
    </location>
</feature>